<dbReference type="Proteomes" id="UP000194761">
    <property type="component" value="Unassembled WGS sequence"/>
</dbReference>
<reference evidence="3 4" key="1">
    <citation type="submission" date="2017-05" db="EMBL/GenBank/DDBJ databases">
        <title>Biotechnological potential of actinobacteria isolated from South African environments.</title>
        <authorList>
            <person name="Le Roes-Hill M."/>
            <person name="Prins A."/>
            <person name="Durrell K.A."/>
        </authorList>
    </citation>
    <scope>NUCLEOTIDE SEQUENCE [LARGE SCALE GENOMIC DNA]</scope>
    <source>
        <strain evidence="3">M26</strain>
    </source>
</reference>
<gene>
    <name evidence="3" type="ORF">CA984_05855</name>
</gene>
<dbReference type="InterPro" id="IPR047210">
    <property type="entry name" value="TPP_PYR_POXB-like"/>
</dbReference>
<dbReference type="SUPFAM" id="SSF46785">
    <property type="entry name" value="Winged helix' DNA-binding domain"/>
    <property type="match status" value="1"/>
</dbReference>
<dbReference type="SUPFAM" id="SSF52467">
    <property type="entry name" value="DHS-like NAD/FAD-binding domain"/>
    <property type="match status" value="1"/>
</dbReference>
<proteinExistence type="predicted"/>
<dbReference type="GO" id="GO:0030976">
    <property type="term" value="F:thiamine pyrophosphate binding"/>
    <property type="evidence" value="ECO:0007669"/>
    <property type="project" value="InterPro"/>
</dbReference>
<dbReference type="SMART" id="SM00347">
    <property type="entry name" value="HTH_MARR"/>
    <property type="match status" value="1"/>
</dbReference>
<dbReference type="SUPFAM" id="SSF52518">
    <property type="entry name" value="Thiamin diphosphate-binding fold (THDP-binding)"/>
    <property type="match status" value="1"/>
</dbReference>
<evidence type="ECO:0000313" key="3">
    <source>
        <dbReference type="EMBL" id="OUC98771.1"/>
    </source>
</evidence>
<evidence type="ECO:0000256" key="1">
    <source>
        <dbReference type="SAM" id="MobiDB-lite"/>
    </source>
</evidence>
<feature type="region of interest" description="Disordered" evidence="1">
    <location>
        <begin position="237"/>
        <end position="296"/>
    </location>
</feature>
<organism evidence="3 4">
    <name type="scientific">Streptosporangium minutum</name>
    <dbReference type="NCBI Taxonomy" id="569862"/>
    <lineage>
        <taxon>Bacteria</taxon>
        <taxon>Bacillati</taxon>
        <taxon>Actinomycetota</taxon>
        <taxon>Actinomycetes</taxon>
        <taxon>Streptosporangiales</taxon>
        <taxon>Streptosporangiaceae</taxon>
        <taxon>Streptosporangium</taxon>
    </lineage>
</organism>
<keyword evidence="4" id="KW-1185">Reference proteome</keyword>
<dbReference type="PANTHER" id="PTHR42981:SF2">
    <property type="entry name" value="PYRUVATE DEHYDROGENASE [UBIQUINONE]"/>
    <property type="match status" value="1"/>
</dbReference>
<dbReference type="PANTHER" id="PTHR42981">
    <property type="entry name" value="PYRUVATE DEHYDROGENASE [UBIQUINONE]"/>
    <property type="match status" value="1"/>
</dbReference>
<dbReference type="GO" id="GO:0003700">
    <property type="term" value="F:DNA-binding transcription factor activity"/>
    <property type="evidence" value="ECO:0007669"/>
    <property type="project" value="InterPro"/>
</dbReference>
<dbReference type="InterPro" id="IPR029035">
    <property type="entry name" value="DHS-like_NAD/FAD-binding_dom"/>
</dbReference>
<feature type="domain" description="HTH marR-type" evidence="2">
    <location>
        <begin position="314"/>
        <end position="447"/>
    </location>
</feature>
<dbReference type="InterPro" id="IPR036388">
    <property type="entry name" value="WH-like_DNA-bd_sf"/>
</dbReference>
<dbReference type="InterPro" id="IPR047211">
    <property type="entry name" value="POXB-like"/>
</dbReference>
<dbReference type="InterPro" id="IPR000835">
    <property type="entry name" value="HTH_MarR-typ"/>
</dbReference>
<dbReference type="InterPro" id="IPR029061">
    <property type="entry name" value="THDP-binding"/>
</dbReference>
<dbReference type="InterPro" id="IPR012001">
    <property type="entry name" value="Thiamin_PyroP_enz_TPP-bd_dom"/>
</dbReference>
<dbReference type="Gene3D" id="3.40.50.970">
    <property type="match status" value="1"/>
</dbReference>
<dbReference type="AlphaFoldDB" id="A0A243RUC3"/>
<evidence type="ECO:0000259" key="2">
    <source>
        <dbReference type="PROSITE" id="PS50995"/>
    </source>
</evidence>
<evidence type="ECO:0000313" key="4">
    <source>
        <dbReference type="Proteomes" id="UP000194761"/>
    </source>
</evidence>
<dbReference type="EMBL" id="NGFP01000016">
    <property type="protein sequence ID" value="OUC98771.1"/>
    <property type="molecule type" value="Genomic_DNA"/>
</dbReference>
<comment type="caution">
    <text evidence="3">The sequence shown here is derived from an EMBL/GenBank/DDBJ whole genome shotgun (WGS) entry which is preliminary data.</text>
</comment>
<dbReference type="GO" id="GO:0000287">
    <property type="term" value="F:magnesium ion binding"/>
    <property type="evidence" value="ECO:0007669"/>
    <property type="project" value="UniProtKB-ARBA"/>
</dbReference>
<dbReference type="InterPro" id="IPR036390">
    <property type="entry name" value="WH_DNA-bd_sf"/>
</dbReference>
<dbReference type="PROSITE" id="PS50995">
    <property type="entry name" value="HTH_MARR_2"/>
    <property type="match status" value="1"/>
</dbReference>
<sequence>MTDIASEVLIERLAAWGVDTVFGLPGDGINGIMEGLRRHADRVRFVLVHHEEAAAFMATAHAKATGRIGVCLATSGPGGIHLLNGLYDAKLDHQPVLAITGMQETSVLGTGDQQEVHLDRLYADVADYNLVVDNPAQLPGVVDIAIRTAYARRGVACLCVPNDVQVAPADADPYQHVAPATAPIYLPAPGVPRREDLQAAAEVLNAGERAAVLAGAGASHAREEVLAVADVLDAPGQVPRDTARIPRPTGDHLRRARRRPAHRTGLTPARSGPAVHNRLPRMNSPPQPPLTDPTGARMNTDEAHDAAAGPLDDLADAAWRVEAASLALVEMTLNAAAEYSGLSVVQLRVLLAVDRHGPLNLSALAAHLTMSISATGRLVTRLDSAGLLTRLLASHSRREVSIDVTPLGHEAIERLRAARRRHIAAALTRLPPATRQTLARTLLEFTAAAQAGNSRGDTGPAVT</sequence>
<dbReference type="CDD" id="cd07039">
    <property type="entry name" value="TPP_PYR_POX"/>
    <property type="match status" value="1"/>
</dbReference>
<dbReference type="Gene3D" id="1.10.10.10">
    <property type="entry name" value="Winged helix-like DNA-binding domain superfamily/Winged helix DNA-binding domain"/>
    <property type="match status" value="1"/>
</dbReference>
<accession>A0A243RUC3</accession>
<dbReference type="Pfam" id="PF01047">
    <property type="entry name" value="MarR"/>
    <property type="match status" value="1"/>
</dbReference>
<feature type="compositionally biased region" description="Basic and acidic residues" evidence="1">
    <location>
        <begin position="241"/>
        <end position="253"/>
    </location>
</feature>
<dbReference type="Pfam" id="PF02776">
    <property type="entry name" value="TPP_enzyme_N"/>
    <property type="match status" value="1"/>
</dbReference>
<name>A0A243RUC3_9ACTN</name>
<protein>
    <recommendedName>
        <fullName evidence="2">HTH marR-type domain-containing protein</fullName>
    </recommendedName>
</protein>